<dbReference type="eggNOG" id="arCOG13212">
    <property type="taxonomic scope" value="Archaea"/>
</dbReference>
<keyword evidence="1" id="KW-0472">Membrane</keyword>
<evidence type="ECO:0000256" key="1">
    <source>
        <dbReference type="SAM" id="Phobius"/>
    </source>
</evidence>
<gene>
    <name evidence="2" type="ordered locus">MCP_0434</name>
</gene>
<proteinExistence type="predicted"/>
<reference evidence="2 3" key="2">
    <citation type="journal article" date="2008" name="Int. J. Syst. Evol. Microbiol.">
        <title>Methanocella paludicola gen. nov., sp. nov., a methane-producing archaeon, the first isolate of the lineage 'Rice Cluster I', and proposal of the new archaeal order Methanocellales ord. nov.</title>
        <authorList>
            <person name="Sakai S."/>
            <person name="Imachi H."/>
            <person name="Hanada S."/>
            <person name="Ohashi A."/>
            <person name="Harada H."/>
            <person name="Kamagata Y."/>
        </authorList>
    </citation>
    <scope>NUCLEOTIDE SEQUENCE [LARGE SCALE GENOMIC DNA]</scope>
    <source>
        <strain evidence="3">DSM 17711 / JCM 13418 / NBRC 101707 / SANAE</strain>
    </source>
</reference>
<organism evidence="2 3">
    <name type="scientific">Methanocella paludicola (strain DSM 17711 / JCM 13418 / NBRC 101707 / SANAE)</name>
    <dbReference type="NCBI Taxonomy" id="304371"/>
    <lineage>
        <taxon>Archaea</taxon>
        <taxon>Methanobacteriati</taxon>
        <taxon>Methanobacteriota</taxon>
        <taxon>Stenosarchaea group</taxon>
        <taxon>Methanomicrobia</taxon>
        <taxon>Methanocellales</taxon>
        <taxon>Methanocellaceae</taxon>
        <taxon>Methanocella</taxon>
    </lineage>
</organism>
<dbReference type="KEGG" id="mpd:MCP_0434"/>
<dbReference type="GeneID" id="8680531"/>
<reference evidence="3" key="3">
    <citation type="journal article" date="2011" name="PLoS ONE">
        <title>Genome sequence of a mesophilic hydrogenotrophic methanogen Methanocella paludicola, the first cultivated representative of the order Methanocellales.</title>
        <authorList>
            <person name="Sakai S."/>
            <person name="Takaki Y."/>
            <person name="Shimamura S."/>
            <person name="Sekine M."/>
            <person name="Tajima T."/>
            <person name="Kosugi H."/>
            <person name="Ichikawa N."/>
            <person name="Tasumi E."/>
            <person name="Hiraki A.T."/>
            <person name="Shimizu A."/>
            <person name="Kato Y."/>
            <person name="Nishiko R."/>
            <person name="Mori K."/>
            <person name="Fujita N."/>
            <person name="Imachi H."/>
            <person name="Takai K."/>
        </authorList>
    </citation>
    <scope>NUCLEOTIDE SEQUENCE [LARGE SCALE GENOMIC DNA]</scope>
    <source>
        <strain evidence="3">DSM 17711 / JCM 13418 / NBRC 101707 / SANAE</strain>
    </source>
</reference>
<sequence>MDNLTQRRIIAVIGIIIAFGGLCSFLWGMLNKDSVLQLIGFFSIIIAYVLMLAVKKIREKGMAEKQQESKVE</sequence>
<protein>
    <submittedName>
        <fullName evidence="2">Uncharacterized protein</fullName>
    </submittedName>
</protein>
<evidence type="ECO:0000313" key="3">
    <source>
        <dbReference type="Proteomes" id="UP000001882"/>
    </source>
</evidence>
<feature type="transmembrane region" description="Helical" evidence="1">
    <location>
        <begin position="35"/>
        <end position="54"/>
    </location>
</feature>
<dbReference type="AlphaFoldDB" id="D1YVN4"/>
<dbReference type="OrthoDB" id="380141at2157"/>
<dbReference type="RefSeq" id="WP_012899186.1">
    <property type="nucleotide sequence ID" value="NC_013665.1"/>
</dbReference>
<dbReference type="InParanoid" id="D1YVN4"/>
<keyword evidence="1" id="KW-1133">Transmembrane helix</keyword>
<reference evidence="2 3" key="1">
    <citation type="journal article" date="2007" name="Appl. Environ. Microbiol.">
        <title>Isolation of key methanogens for global methane emission from rice paddy fields: a novel isolate affiliated with the clone cluster rice cluster I.</title>
        <authorList>
            <person name="Sakai S."/>
            <person name="Imachi H."/>
            <person name="Sekiguchi Y."/>
            <person name="Ohashi A."/>
            <person name="Harada H."/>
            <person name="Kamagata Y."/>
        </authorList>
    </citation>
    <scope>NUCLEOTIDE SEQUENCE [LARGE SCALE GENOMIC DNA]</scope>
    <source>
        <strain evidence="3">DSM 17711 / JCM 13418 / NBRC 101707 / SANAE</strain>
    </source>
</reference>
<keyword evidence="3" id="KW-1185">Reference proteome</keyword>
<dbReference type="EMBL" id="AP011532">
    <property type="protein sequence ID" value="BAI60506.1"/>
    <property type="molecule type" value="Genomic_DNA"/>
</dbReference>
<keyword evidence="1" id="KW-0812">Transmembrane</keyword>
<feature type="transmembrane region" description="Helical" evidence="1">
    <location>
        <begin position="9"/>
        <end position="29"/>
    </location>
</feature>
<name>D1YVN4_METPS</name>
<evidence type="ECO:0000313" key="2">
    <source>
        <dbReference type="EMBL" id="BAI60506.1"/>
    </source>
</evidence>
<dbReference type="Proteomes" id="UP000001882">
    <property type="component" value="Chromosome"/>
</dbReference>
<accession>D1YVN4</accession>